<protein>
    <submittedName>
        <fullName evidence="16">Zinc finger protein 771-like</fullName>
    </submittedName>
</protein>
<feature type="region of interest" description="Disordered" evidence="12">
    <location>
        <begin position="304"/>
        <end position="347"/>
    </location>
</feature>
<feature type="domain" description="C2H2-type" evidence="14">
    <location>
        <begin position="185"/>
        <end position="212"/>
    </location>
</feature>
<dbReference type="InterPro" id="IPR036236">
    <property type="entry name" value="Znf_C2H2_sf"/>
</dbReference>
<feature type="domain" description="C2H2-type" evidence="14">
    <location>
        <begin position="157"/>
        <end position="184"/>
    </location>
</feature>
<sequence length="359" mass="40365">MLAWSLVTVMLLIHRLTVPPTTMCQRYLSTPEGLRQIPGISDALEELQVKEEEVGGGLINSDGEEVGLDPTHHGENNQEESPSTSGEPEQHQESHTAKSSHCCSVCGRDCQKLSSLERHMRTHTGDKPYSCSVCGKQFREKIHLRNHQKVHTGEKPYACPDCDKSFAFTSALKRHHKLHTGEKIHSCYVWGKSFTQSSTLKDHFRTHSGDKPCSVCGKCFSYPRPFQLQCLAHTGERPYSCAECGQRYIRPQNLRRHQKTHADRAPVEFEDLSQIAEMNATIEGMKEEENDEDEEDIGGLMNAEGEEAGLDPHHGENPYQSSDQEESPFTSGEPAHHQENQTVKSSHCCSVCRRDCLKL</sequence>
<dbReference type="FunFam" id="3.30.160.60:FF:002343">
    <property type="entry name" value="Zinc finger protein 33A"/>
    <property type="match status" value="1"/>
</dbReference>
<evidence type="ECO:0000256" key="3">
    <source>
        <dbReference type="ARBA" id="ARBA00022723"/>
    </source>
</evidence>
<dbReference type="GO" id="GO:0000981">
    <property type="term" value="F:DNA-binding transcription factor activity, RNA polymerase II-specific"/>
    <property type="evidence" value="ECO:0007669"/>
    <property type="project" value="TreeGrafter"/>
</dbReference>
<evidence type="ECO:0000256" key="2">
    <source>
        <dbReference type="ARBA" id="ARBA00006991"/>
    </source>
</evidence>
<dbReference type="AlphaFoldDB" id="A0A8U0QCP8"/>
<evidence type="ECO:0000259" key="14">
    <source>
        <dbReference type="PROSITE" id="PS50157"/>
    </source>
</evidence>
<feature type="domain" description="C2H2-type" evidence="14">
    <location>
        <begin position="239"/>
        <end position="266"/>
    </location>
</feature>
<organism evidence="15 16">
    <name type="scientific">Salvelinus namaycush</name>
    <name type="common">Lake trout</name>
    <name type="synonym">Salmo namaycush</name>
    <dbReference type="NCBI Taxonomy" id="8040"/>
    <lineage>
        <taxon>Eukaryota</taxon>
        <taxon>Metazoa</taxon>
        <taxon>Chordata</taxon>
        <taxon>Craniata</taxon>
        <taxon>Vertebrata</taxon>
        <taxon>Euteleostomi</taxon>
        <taxon>Actinopterygii</taxon>
        <taxon>Neopterygii</taxon>
        <taxon>Teleostei</taxon>
        <taxon>Protacanthopterygii</taxon>
        <taxon>Salmoniformes</taxon>
        <taxon>Salmonidae</taxon>
        <taxon>Salmoninae</taxon>
        <taxon>Salvelinus</taxon>
    </lineage>
</organism>
<feature type="domain" description="C2H2-type" evidence="14">
    <location>
        <begin position="101"/>
        <end position="128"/>
    </location>
</feature>
<keyword evidence="3" id="KW-0479">Metal-binding</keyword>
<keyword evidence="13" id="KW-0732">Signal</keyword>
<keyword evidence="5 11" id="KW-0863">Zinc-finger</keyword>
<evidence type="ECO:0000256" key="5">
    <source>
        <dbReference type="ARBA" id="ARBA00022771"/>
    </source>
</evidence>
<keyword evidence="7" id="KW-0805">Transcription regulation</keyword>
<feature type="chain" id="PRO_5035795401" evidence="13">
    <location>
        <begin position="25"/>
        <end position="359"/>
    </location>
</feature>
<evidence type="ECO:0000256" key="10">
    <source>
        <dbReference type="ARBA" id="ARBA00023242"/>
    </source>
</evidence>
<evidence type="ECO:0000313" key="16">
    <source>
        <dbReference type="RefSeq" id="XP_038840912.1"/>
    </source>
</evidence>
<feature type="region of interest" description="Disordered" evidence="12">
    <location>
        <begin position="55"/>
        <end position="96"/>
    </location>
</feature>
<accession>A0A8U0QCP8</accession>
<evidence type="ECO:0000256" key="9">
    <source>
        <dbReference type="ARBA" id="ARBA00023163"/>
    </source>
</evidence>
<dbReference type="GeneID" id="120039566"/>
<gene>
    <name evidence="16" type="primary">LOC120039566</name>
</gene>
<dbReference type="GO" id="GO:0005634">
    <property type="term" value="C:nucleus"/>
    <property type="evidence" value="ECO:0007669"/>
    <property type="project" value="UniProtKB-SubCell"/>
</dbReference>
<keyword evidence="15" id="KW-1185">Reference proteome</keyword>
<dbReference type="FunFam" id="3.30.160.60:FF:000012">
    <property type="entry name" value="RB-associated KRAB zinc finger protein-like"/>
    <property type="match status" value="1"/>
</dbReference>
<reference evidence="16" key="1">
    <citation type="submission" date="2025-08" db="UniProtKB">
        <authorList>
            <consortium name="RefSeq"/>
        </authorList>
    </citation>
    <scope>IDENTIFICATION</scope>
    <source>
        <tissue evidence="16">White muscle</tissue>
    </source>
</reference>
<comment type="similarity">
    <text evidence="2">Belongs to the krueppel C2H2-type zinc-finger protein family.</text>
</comment>
<evidence type="ECO:0000256" key="11">
    <source>
        <dbReference type="PROSITE-ProRule" id="PRU00042"/>
    </source>
</evidence>
<dbReference type="GO" id="GO:0000978">
    <property type="term" value="F:RNA polymerase II cis-regulatory region sequence-specific DNA binding"/>
    <property type="evidence" value="ECO:0007669"/>
    <property type="project" value="TreeGrafter"/>
</dbReference>
<dbReference type="PROSITE" id="PS00028">
    <property type="entry name" value="ZINC_FINGER_C2H2_1"/>
    <property type="match status" value="4"/>
</dbReference>
<dbReference type="RefSeq" id="XP_038840912.1">
    <property type="nucleotide sequence ID" value="XM_038984984.1"/>
</dbReference>
<dbReference type="InterPro" id="IPR013087">
    <property type="entry name" value="Znf_C2H2_type"/>
</dbReference>
<proteinExistence type="inferred from homology"/>
<dbReference type="Proteomes" id="UP000808372">
    <property type="component" value="Unplaced"/>
</dbReference>
<comment type="subcellular location">
    <subcellularLocation>
        <location evidence="1">Nucleus</location>
    </subcellularLocation>
</comment>
<keyword evidence="10" id="KW-0539">Nucleus</keyword>
<dbReference type="Pfam" id="PF00096">
    <property type="entry name" value="zf-C2H2"/>
    <property type="match status" value="3"/>
</dbReference>
<evidence type="ECO:0000256" key="13">
    <source>
        <dbReference type="SAM" id="SignalP"/>
    </source>
</evidence>
<evidence type="ECO:0000313" key="15">
    <source>
        <dbReference type="Proteomes" id="UP000808372"/>
    </source>
</evidence>
<evidence type="ECO:0000256" key="4">
    <source>
        <dbReference type="ARBA" id="ARBA00022737"/>
    </source>
</evidence>
<feature type="domain" description="C2H2-type" evidence="14">
    <location>
        <begin position="211"/>
        <end position="238"/>
    </location>
</feature>
<feature type="signal peptide" evidence="13">
    <location>
        <begin position="1"/>
        <end position="24"/>
    </location>
</feature>
<evidence type="ECO:0000256" key="12">
    <source>
        <dbReference type="SAM" id="MobiDB-lite"/>
    </source>
</evidence>
<dbReference type="FunFam" id="3.30.160.60:FF:000358">
    <property type="entry name" value="zinc finger protein 24"/>
    <property type="match status" value="1"/>
</dbReference>
<dbReference type="SUPFAM" id="SSF57667">
    <property type="entry name" value="beta-beta-alpha zinc fingers"/>
    <property type="match status" value="4"/>
</dbReference>
<evidence type="ECO:0000256" key="6">
    <source>
        <dbReference type="ARBA" id="ARBA00022833"/>
    </source>
</evidence>
<dbReference type="FunFam" id="3.30.160.60:FF:001506">
    <property type="entry name" value="Zinc finger protein"/>
    <property type="match status" value="1"/>
</dbReference>
<dbReference type="PANTHER" id="PTHR23226">
    <property type="entry name" value="ZINC FINGER AND SCAN DOMAIN-CONTAINING"/>
    <property type="match status" value="1"/>
</dbReference>
<evidence type="ECO:0000256" key="1">
    <source>
        <dbReference type="ARBA" id="ARBA00004123"/>
    </source>
</evidence>
<dbReference type="Gene3D" id="3.30.160.60">
    <property type="entry name" value="Classic Zinc Finger"/>
    <property type="match status" value="6"/>
</dbReference>
<dbReference type="PROSITE" id="PS50157">
    <property type="entry name" value="ZINC_FINGER_C2H2_2"/>
    <property type="match status" value="6"/>
</dbReference>
<feature type="compositionally biased region" description="Polar residues" evidence="12">
    <location>
        <begin position="318"/>
        <end position="330"/>
    </location>
</feature>
<keyword evidence="6" id="KW-0862">Zinc</keyword>
<evidence type="ECO:0000256" key="7">
    <source>
        <dbReference type="ARBA" id="ARBA00023015"/>
    </source>
</evidence>
<dbReference type="KEGG" id="snh:120039566"/>
<feature type="domain" description="C2H2-type" evidence="14">
    <location>
        <begin position="129"/>
        <end position="156"/>
    </location>
</feature>
<dbReference type="SMART" id="SM00355">
    <property type="entry name" value="ZnF_C2H2"/>
    <property type="match status" value="5"/>
</dbReference>
<evidence type="ECO:0000256" key="8">
    <source>
        <dbReference type="ARBA" id="ARBA00023125"/>
    </source>
</evidence>
<keyword evidence="9" id="KW-0804">Transcription</keyword>
<dbReference type="PANTHER" id="PTHR23226:SF416">
    <property type="entry name" value="FI01424P"/>
    <property type="match status" value="1"/>
</dbReference>
<keyword evidence="4" id="KW-0677">Repeat</keyword>
<keyword evidence="8" id="KW-0238">DNA-binding</keyword>
<name>A0A8U0QCP8_SALNM</name>
<dbReference type="GO" id="GO:0008270">
    <property type="term" value="F:zinc ion binding"/>
    <property type="evidence" value="ECO:0007669"/>
    <property type="project" value="UniProtKB-KW"/>
</dbReference>